<comment type="caution">
    <text evidence="1">The sequence shown here is derived from an EMBL/GenBank/DDBJ whole genome shotgun (WGS) entry which is preliminary data.</text>
</comment>
<accession>A0A415ERG8</accession>
<dbReference type="Proteomes" id="UP000286211">
    <property type="component" value="Unassembled WGS sequence"/>
</dbReference>
<feature type="non-terminal residue" evidence="1">
    <location>
        <position position="1"/>
    </location>
</feature>
<evidence type="ECO:0000313" key="2">
    <source>
        <dbReference type="Proteomes" id="UP000286211"/>
    </source>
</evidence>
<name>A0A415ERG8_9BACT</name>
<organism evidence="1 2">
    <name type="scientific">Segatella copri</name>
    <dbReference type="NCBI Taxonomy" id="165179"/>
    <lineage>
        <taxon>Bacteria</taxon>
        <taxon>Pseudomonadati</taxon>
        <taxon>Bacteroidota</taxon>
        <taxon>Bacteroidia</taxon>
        <taxon>Bacteroidales</taxon>
        <taxon>Prevotellaceae</taxon>
        <taxon>Segatella</taxon>
    </lineage>
</organism>
<gene>
    <name evidence="1" type="ORF">DW079_14730</name>
</gene>
<dbReference type="EMBL" id="QRNB01000176">
    <property type="protein sequence ID" value="RHK05941.1"/>
    <property type="molecule type" value="Genomic_DNA"/>
</dbReference>
<sequence length="54" mass="6058">RDIPLKTEALENIEVMLGPCTSEGEKAIVEALLKGFKNSKIKDSLFKGKIRRNK</sequence>
<reference evidence="1 2" key="1">
    <citation type="submission" date="2018-08" db="EMBL/GenBank/DDBJ databases">
        <title>A genome reference for cultivated species of the human gut microbiota.</title>
        <authorList>
            <person name="Zou Y."/>
            <person name="Xue W."/>
            <person name="Luo G."/>
        </authorList>
    </citation>
    <scope>NUCLEOTIDE SEQUENCE [LARGE SCALE GENOMIC DNA]</scope>
    <source>
        <strain evidence="1 2">AF46-2NS</strain>
    </source>
</reference>
<proteinExistence type="predicted"/>
<protein>
    <submittedName>
        <fullName evidence="1">DUF2971 domain-containing protein</fullName>
    </submittedName>
</protein>
<dbReference type="AlphaFoldDB" id="A0A415ERG8"/>
<evidence type="ECO:0000313" key="1">
    <source>
        <dbReference type="EMBL" id="RHK05941.1"/>
    </source>
</evidence>